<dbReference type="InterPro" id="IPR012506">
    <property type="entry name" value="TMEM86B-like"/>
</dbReference>
<feature type="transmembrane region" description="Helical" evidence="6">
    <location>
        <begin position="114"/>
        <end position="133"/>
    </location>
</feature>
<feature type="transmembrane region" description="Helical" evidence="6">
    <location>
        <begin position="90"/>
        <end position="107"/>
    </location>
</feature>
<feature type="transmembrane region" description="Helical" evidence="6">
    <location>
        <begin position="164"/>
        <end position="184"/>
    </location>
</feature>
<dbReference type="GO" id="GO:0016020">
    <property type="term" value="C:membrane"/>
    <property type="evidence" value="ECO:0007669"/>
    <property type="project" value="UniProtKB-SubCell"/>
</dbReference>
<comment type="subcellular location">
    <subcellularLocation>
        <location evidence="1">Membrane</location>
        <topology evidence="1">Multi-pass membrane protein</topology>
    </subcellularLocation>
</comment>
<sequence length="218" mass="24768">MAKDWSLIDKKSQIALLVLGLMFICDLLFIVLGREQLRLFSKTLLMPLLLVFYWLASQKSNQPKQNLFIAGLILSWFGDVFLLFDWGFIAGLGSFLLAHICYIFCLKKLSISKALWSLPLIIIYLFTFLTFLFPHLGDMKIPVILYALCISGMLYFSLKTKQTLLIIGAVFFVISDSVLAINLFVNPSKILGFLVMFTYVLAQTFLAFGFLKSKKSTT</sequence>
<dbReference type="RefSeq" id="WP_079668170.1">
    <property type="nucleotide sequence ID" value="NZ_FUYZ01000013.1"/>
</dbReference>
<dbReference type="GO" id="GO:0016787">
    <property type="term" value="F:hydrolase activity"/>
    <property type="evidence" value="ECO:0007669"/>
    <property type="project" value="TreeGrafter"/>
</dbReference>
<feature type="transmembrane region" description="Helical" evidence="6">
    <location>
        <begin position="39"/>
        <end position="55"/>
    </location>
</feature>
<evidence type="ECO:0000313" key="7">
    <source>
        <dbReference type="EMBL" id="SKC09197.1"/>
    </source>
</evidence>
<dbReference type="OrthoDB" id="5651790at2"/>
<feature type="transmembrane region" description="Helical" evidence="6">
    <location>
        <begin position="12"/>
        <end position="33"/>
    </location>
</feature>
<dbReference type="PANTHER" id="PTHR31885:SF6">
    <property type="entry name" value="GH04784P"/>
    <property type="match status" value="1"/>
</dbReference>
<evidence type="ECO:0000256" key="1">
    <source>
        <dbReference type="ARBA" id="ARBA00004141"/>
    </source>
</evidence>
<dbReference type="AlphaFoldDB" id="A0A1T5GLF6"/>
<dbReference type="Pfam" id="PF07947">
    <property type="entry name" value="YhhN"/>
    <property type="match status" value="1"/>
</dbReference>
<organism evidence="7 8">
    <name type="scientific">Soonwooa buanensis</name>
    <dbReference type="NCBI Taxonomy" id="619805"/>
    <lineage>
        <taxon>Bacteria</taxon>
        <taxon>Pseudomonadati</taxon>
        <taxon>Bacteroidota</taxon>
        <taxon>Flavobacteriia</taxon>
        <taxon>Flavobacteriales</taxon>
        <taxon>Weeksellaceae</taxon>
        <taxon>Chryseobacterium group</taxon>
        <taxon>Soonwooa</taxon>
    </lineage>
</organism>
<evidence type="ECO:0000313" key="8">
    <source>
        <dbReference type="Proteomes" id="UP000191112"/>
    </source>
</evidence>
<proteinExistence type="inferred from homology"/>
<evidence type="ECO:0000256" key="4">
    <source>
        <dbReference type="ARBA" id="ARBA00022989"/>
    </source>
</evidence>
<keyword evidence="4 6" id="KW-1133">Transmembrane helix</keyword>
<evidence type="ECO:0000256" key="3">
    <source>
        <dbReference type="ARBA" id="ARBA00022692"/>
    </source>
</evidence>
<feature type="transmembrane region" description="Helical" evidence="6">
    <location>
        <begin position="139"/>
        <end position="157"/>
    </location>
</feature>
<keyword evidence="5 6" id="KW-0472">Membrane</keyword>
<gene>
    <name evidence="7" type="ORF">SAMN05660477_02951</name>
</gene>
<keyword evidence="8" id="KW-1185">Reference proteome</keyword>
<evidence type="ECO:0000256" key="2">
    <source>
        <dbReference type="ARBA" id="ARBA00007375"/>
    </source>
</evidence>
<feature type="transmembrane region" description="Helical" evidence="6">
    <location>
        <begin position="190"/>
        <end position="211"/>
    </location>
</feature>
<dbReference type="PANTHER" id="PTHR31885">
    <property type="entry name" value="GH04784P"/>
    <property type="match status" value="1"/>
</dbReference>
<evidence type="ECO:0000256" key="5">
    <source>
        <dbReference type="ARBA" id="ARBA00023136"/>
    </source>
</evidence>
<protein>
    <submittedName>
        <fullName evidence="7">Uncharacterized membrane protein YhhN</fullName>
    </submittedName>
</protein>
<evidence type="ECO:0000256" key="6">
    <source>
        <dbReference type="SAM" id="Phobius"/>
    </source>
</evidence>
<dbReference type="Proteomes" id="UP000191112">
    <property type="component" value="Unassembled WGS sequence"/>
</dbReference>
<comment type="similarity">
    <text evidence="2">Belongs to the TMEM86 family.</text>
</comment>
<accession>A0A1T5GLF6</accession>
<name>A0A1T5GLF6_9FLAO</name>
<dbReference type="STRING" id="619805.SAMN05660477_02951"/>
<dbReference type="EMBL" id="FUYZ01000013">
    <property type="protein sequence ID" value="SKC09197.1"/>
    <property type="molecule type" value="Genomic_DNA"/>
</dbReference>
<keyword evidence="3 6" id="KW-0812">Transmembrane</keyword>
<reference evidence="7 8" key="1">
    <citation type="submission" date="2017-02" db="EMBL/GenBank/DDBJ databases">
        <authorList>
            <person name="Peterson S.W."/>
        </authorList>
    </citation>
    <scope>NUCLEOTIDE SEQUENCE [LARGE SCALE GENOMIC DNA]</scope>
    <source>
        <strain evidence="7 8">DSM 22323</strain>
    </source>
</reference>